<evidence type="ECO:0000313" key="2">
    <source>
        <dbReference type="EMBL" id="ONH95212.1"/>
    </source>
</evidence>
<dbReference type="GO" id="GO:0034220">
    <property type="term" value="P:monoatomic ion transmembrane transport"/>
    <property type="evidence" value="ECO:0007669"/>
    <property type="project" value="UniProtKB-KW"/>
</dbReference>
<proteinExistence type="predicted"/>
<sequence>MLVQLAAWVRCDLYQTDDGFYYYGAVRDDHNAHLNITHPYYHTPLSFAHINPPDPSIFDFGIFLYALQSNTTRSTSIPRKMFHSFRWGLRNLSSFGSNLRLVFMGWKSFLRFWYL</sequence>
<keyword evidence="3" id="KW-1185">Reference proteome</keyword>
<evidence type="ECO:0000256" key="1">
    <source>
        <dbReference type="ARBA" id="ARBA00023303"/>
    </source>
</evidence>
<dbReference type="PANTHER" id="PTHR45651:SF68">
    <property type="entry name" value="ION TRANSPORT DOMAIN-CONTAINING PROTEIN"/>
    <property type="match status" value="1"/>
</dbReference>
<dbReference type="AlphaFoldDB" id="A0A251N7B5"/>
<protein>
    <submittedName>
        <fullName evidence="2">Uncharacterized protein</fullName>
    </submittedName>
</protein>
<evidence type="ECO:0000313" key="3">
    <source>
        <dbReference type="Proteomes" id="UP000006882"/>
    </source>
</evidence>
<keyword evidence="1" id="KW-0406">Ion transport</keyword>
<dbReference type="PANTHER" id="PTHR45651">
    <property type="entry name" value="CYCLIC NUCLEOTIDE-GATED ION CHANNEL 15-RELATED-RELATED"/>
    <property type="match status" value="1"/>
</dbReference>
<dbReference type="EMBL" id="CM007657">
    <property type="protein sequence ID" value="ONH95212.1"/>
    <property type="molecule type" value="Genomic_DNA"/>
</dbReference>
<keyword evidence="1" id="KW-0407">Ion channel</keyword>
<reference evidence="2 3" key="1">
    <citation type="journal article" date="2013" name="Nat. Genet.">
        <title>The high-quality draft genome of peach (Prunus persica) identifies unique patterns of genetic diversity, domestication and genome evolution.</title>
        <authorList>
            <consortium name="International Peach Genome Initiative"/>
            <person name="Verde I."/>
            <person name="Abbott A.G."/>
            <person name="Scalabrin S."/>
            <person name="Jung S."/>
            <person name="Shu S."/>
            <person name="Marroni F."/>
            <person name="Zhebentyayeva T."/>
            <person name="Dettori M.T."/>
            <person name="Grimwood J."/>
            <person name="Cattonaro F."/>
            <person name="Zuccolo A."/>
            <person name="Rossini L."/>
            <person name="Jenkins J."/>
            <person name="Vendramin E."/>
            <person name="Meisel L.A."/>
            <person name="Decroocq V."/>
            <person name="Sosinski B."/>
            <person name="Prochnik S."/>
            <person name="Mitros T."/>
            <person name="Policriti A."/>
            <person name="Cipriani G."/>
            <person name="Dondini L."/>
            <person name="Ficklin S."/>
            <person name="Goodstein D.M."/>
            <person name="Xuan P."/>
            <person name="Del Fabbro C."/>
            <person name="Aramini V."/>
            <person name="Copetti D."/>
            <person name="Gonzalez S."/>
            <person name="Horner D.S."/>
            <person name="Falchi R."/>
            <person name="Lucas S."/>
            <person name="Mica E."/>
            <person name="Maldonado J."/>
            <person name="Lazzari B."/>
            <person name="Bielenberg D."/>
            <person name="Pirona R."/>
            <person name="Miculan M."/>
            <person name="Barakat A."/>
            <person name="Testolin R."/>
            <person name="Stella A."/>
            <person name="Tartarini S."/>
            <person name="Tonutti P."/>
            <person name="Arus P."/>
            <person name="Orellana A."/>
            <person name="Wells C."/>
            <person name="Main D."/>
            <person name="Vizzotto G."/>
            <person name="Silva H."/>
            <person name="Salamini F."/>
            <person name="Schmutz J."/>
            <person name="Morgante M."/>
            <person name="Rokhsar D.S."/>
        </authorList>
    </citation>
    <scope>NUCLEOTIDE SEQUENCE [LARGE SCALE GENOMIC DNA]</scope>
    <source>
        <strain evidence="3">cv. Nemared</strain>
    </source>
</reference>
<name>A0A251N7B5_PRUPE</name>
<dbReference type="Gramene" id="ONH95212">
    <property type="protein sequence ID" value="ONH95212"/>
    <property type="gene ID" value="PRUPE_7G057500"/>
</dbReference>
<dbReference type="GO" id="GO:0016020">
    <property type="term" value="C:membrane"/>
    <property type="evidence" value="ECO:0007669"/>
    <property type="project" value="UniProtKB-SubCell"/>
</dbReference>
<gene>
    <name evidence="2" type="ORF">PRUPE_7G057500</name>
</gene>
<organism evidence="2 3">
    <name type="scientific">Prunus persica</name>
    <name type="common">Peach</name>
    <name type="synonym">Amygdalus persica</name>
    <dbReference type="NCBI Taxonomy" id="3760"/>
    <lineage>
        <taxon>Eukaryota</taxon>
        <taxon>Viridiplantae</taxon>
        <taxon>Streptophyta</taxon>
        <taxon>Embryophyta</taxon>
        <taxon>Tracheophyta</taxon>
        <taxon>Spermatophyta</taxon>
        <taxon>Magnoliopsida</taxon>
        <taxon>eudicotyledons</taxon>
        <taxon>Gunneridae</taxon>
        <taxon>Pentapetalae</taxon>
        <taxon>rosids</taxon>
        <taxon>fabids</taxon>
        <taxon>Rosales</taxon>
        <taxon>Rosaceae</taxon>
        <taxon>Amygdaloideae</taxon>
        <taxon>Amygdaleae</taxon>
        <taxon>Prunus</taxon>
    </lineage>
</organism>
<dbReference type="Proteomes" id="UP000006882">
    <property type="component" value="Chromosome G7"/>
</dbReference>
<accession>A0A251N7B5</accession>
<keyword evidence="1" id="KW-0813">Transport</keyword>